<proteinExistence type="inferred from homology"/>
<keyword evidence="5 9" id="KW-0812">Transmembrane</keyword>
<dbReference type="InterPro" id="IPR045335">
    <property type="entry name" value="FtsQ_C_sf"/>
</dbReference>
<keyword evidence="8 9" id="KW-0131">Cell cycle</keyword>
<evidence type="ECO:0000313" key="11">
    <source>
        <dbReference type="Proteomes" id="UP000179145"/>
    </source>
</evidence>
<evidence type="ECO:0000256" key="6">
    <source>
        <dbReference type="ARBA" id="ARBA00022989"/>
    </source>
</evidence>
<feature type="transmembrane region" description="Helical" evidence="9">
    <location>
        <begin position="32"/>
        <end position="53"/>
    </location>
</feature>
<comment type="function">
    <text evidence="9">Essential cell division protein.</text>
</comment>
<dbReference type="InterPro" id="IPR034746">
    <property type="entry name" value="POTRA"/>
</dbReference>
<reference evidence="10 11" key="1">
    <citation type="journal article" date="2016" name="Microb. Cell Fact.">
        <title>Dissection of exopolysaccharide biosynthesis in Kozakia baliensis.</title>
        <authorList>
            <person name="Brandt J.U."/>
            <person name="Jakob F."/>
            <person name="Behr J."/>
            <person name="Geissler A.J."/>
            <person name="Vogel R.F."/>
        </authorList>
    </citation>
    <scope>NUCLEOTIDE SEQUENCE [LARGE SCALE GENOMIC DNA]</scope>
    <source>
        <strain evidence="10 11">DSM 14400</strain>
    </source>
</reference>
<protein>
    <recommendedName>
        <fullName evidence="9">Cell division protein FtsQ</fullName>
    </recommendedName>
</protein>
<keyword evidence="6 9" id="KW-1133">Transmembrane helix</keyword>
<dbReference type="Proteomes" id="UP000179145">
    <property type="component" value="Chromosome"/>
</dbReference>
<dbReference type="KEGG" id="kba:A0U89_08290"/>
<dbReference type="HAMAP" id="MF_00911">
    <property type="entry name" value="FtsQ_subfam"/>
    <property type="match status" value="1"/>
</dbReference>
<evidence type="ECO:0000313" key="10">
    <source>
        <dbReference type="EMBL" id="AOX17142.1"/>
    </source>
</evidence>
<dbReference type="Pfam" id="PF03799">
    <property type="entry name" value="FtsQ_DivIB_C"/>
    <property type="match status" value="1"/>
</dbReference>
<accession>A0A1D8UU04</accession>
<name>A0A1D8UU04_9PROT</name>
<dbReference type="PANTHER" id="PTHR35851:SF1">
    <property type="entry name" value="CELL DIVISION PROTEIN FTSQ"/>
    <property type="match status" value="1"/>
</dbReference>
<dbReference type="PANTHER" id="PTHR35851">
    <property type="entry name" value="CELL DIVISION PROTEIN FTSQ"/>
    <property type="match status" value="1"/>
</dbReference>
<dbReference type="Gene3D" id="3.40.50.11690">
    <property type="entry name" value="Cell division protein FtsQ/DivIB"/>
    <property type="match status" value="1"/>
</dbReference>
<gene>
    <name evidence="9" type="primary">ftsQ</name>
    <name evidence="10" type="ORF">A0U89_08290</name>
</gene>
<evidence type="ECO:0000256" key="8">
    <source>
        <dbReference type="ARBA" id="ARBA00023306"/>
    </source>
</evidence>
<dbReference type="AlphaFoldDB" id="A0A1D8UU04"/>
<comment type="subcellular location">
    <subcellularLocation>
        <location evidence="9">Cell inner membrane</location>
        <topology evidence="9">Single-pass type II membrane protein</topology>
    </subcellularLocation>
    <subcellularLocation>
        <location evidence="1">Membrane</location>
    </subcellularLocation>
    <text evidence="9">Localizes to the division septum.</text>
</comment>
<dbReference type="GO" id="GO:0090529">
    <property type="term" value="P:cell septum assembly"/>
    <property type="evidence" value="ECO:0007669"/>
    <property type="project" value="InterPro"/>
</dbReference>
<comment type="similarity">
    <text evidence="9">Belongs to the FtsQ/DivIB family. FtsQ subfamily.</text>
</comment>
<evidence type="ECO:0000256" key="4">
    <source>
        <dbReference type="ARBA" id="ARBA00022618"/>
    </source>
</evidence>
<dbReference type="PROSITE" id="PS51779">
    <property type="entry name" value="POTRA"/>
    <property type="match status" value="1"/>
</dbReference>
<dbReference type="GO" id="GO:0043093">
    <property type="term" value="P:FtsZ-dependent cytokinesis"/>
    <property type="evidence" value="ECO:0007669"/>
    <property type="project" value="UniProtKB-UniRule"/>
</dbReference>
<keyword evidence="11" id="KW-1185">Reference proteome</keyword>
<keyword evidence="7 9" id="KW-0472">Membrane</keyword>
<dbReference type="EMBL" id="CP014674">
    <property type="protein sequence ID" value="AOX17142.1"/>
    <property type="molecule type" value="Genomic_DNA"/>
</dbReference>
<dbReference type="InterPro" id="IPR026579">
    <property type="entry name" value="FtsQ"/>
</dbReference>
<dbReference type="GO" id="GO:0005886">
    <property type="term" value="C:plasma membrane"/>
    <property type="evidence" value="ECO:0007669"/>
    <property type="project" value="UniProtKB-SubCell"/>
</dbReference>
<organism evidence="10 11">
    <name type="scientific">Kozakia baliensis</name>
    <dbReference type="NCBI Taxonomy" id="153496"/>
    <lineage>
        <taxon>Bacteria</taxon>
        <taxon>Pseudomonadati</taxon>
        <taxon>Pseudomonadota</taxon>
        <taxon>Alphaproteobacteria</taxon>
        <taxon>Acetobacterales</taxon>
        <taxon>Acetobacteraceae</taxon>
        <taxon>Kozakia</taxon>
    </lineage>
</organism>
<keyword evidence="2 9" id="KW-1003">Cell membrane</keyword>
<dbReference type="STRING" id="153496.A0U89_08290"/>
<dbReference type="InterPro" id="IPR013685">
    <property type="entry name" value="POTRA_FtsQ_type"/>
</dbReference>
<keyword evidence="3 9" id="KW-0997">Cell inner membrane</keyword>
<keyword evidence="4 9" id="KW-0132">Cell division</keyword>
<evidence type="ECO:0000256" key="2">
    <source>
        <dbReference type="ARBA" id="ARBA00022475"/>
    </source>
</evidence>
<evidence type="ECO:0000256" key="1">
    <source>
        <dbReference type="ARBA" id="ARBA00004370"/>
    </source>
</evidence>
<evidence type="ECO:0000256" key="5">
    <source>
        <dbReference type="ARBA" id="ARBA00022692"/>
    </source>
</evidence>
<evidence type="ECO:0000256" key="7">
    <source>
        <dbReference type="ARBA" id="ARBA00023136"/>
    </source>
</evidence>
<dbReference type="GO" id="GO:0032153">
    <property type="term" value="C:cell division site"/>
    <property type="evidence" value="ECO:0007669"/>
    <property type="project" value="UniProtKB-UniRule"/>
</dbReference>
<dbReference type="RefSeq" id="WP_070402805.1">
    <property type="nucleotide sequence ID" value="NZ_BJVW01000006.1"/>
</dbReference>
<dbReference type="InterPro" id="IPR005548">
    <property type="entry name" value="Cell_div_FtsQ/DivIB_C"/>
</dbReference>
<dbReference type="Gene3D" id="3.10.20.310">
    <property type="entry name" value="membrane protein fhac"/>
    <property type="match status" value="1"/>
</dbReference>
<evidence type="ECO:0000256" key="3">
    <source>
        <dbReference type="ARBA" id="ARBA00022519"/>
    </source>
</evidence>
<sequence length="302" mass="33449">MTKWRSERRHSGGSINDRPSRLSILLRRQRRMLGPFIVLIVLLVFGGGAALVLHDAASEKHFAPIRAKLVQYMPLRIRTISIQGRQLTKEDDLMHALGTSVGQPIFGFSVNAARDRINELPFVDHATVERHMPDAIVIKLIERSPIAVWQDRGHFILINRAGERVPDQGLTGKNAEAFVKLPLVVGEGANEAAAPLIDALNAQPIVKNLTVAAVRVGQRRWNLTLHDGTIVLLPEGQELAALARLAQYQQQYKLLERPVISIDMRLPDRMTIHQPPQPKTSPATGDTPASPPRAKAGETPRE</sequence>
<dbReference type="eggNOG" id="COG1589">
    <property type="taxonomic scope" value="Bacteria"/>
</dbReference>
<dbReference type="Pfam" id="PF08478">
    <property type="entry name" value="POTRA_1"/>
    <property type="match status" value="1"/>
</dbReference>
<dbReference type="OrthoDB" id="9783091at2"/>
<evidence type="ECO:0000256" key="9">
    <source>
        <dbReference type="HAMAP-Rule" id="MF_00911"/>
    </source>
</evidence>